<dbReference type="Gene3D" id="3.30.70.270">
    <property type="match status" value="1"/>
</dbReference>
<protein>
    <submittedName>
        <fullName evidence="1">Uncharacterized protein</fullName>
    </submittedName>
</protein>
<accession>A0A0K2VDU7</accession>
<sequence>MSKQGRSLDTVLIHSVLYFPVPYSCTEVKSILGLVQYYGHFVPKRDSAAPLHEVTKKVRLLCGQQRCK</sequence>
<dbReference type="InterPro" id="IPR043502">
    <property type="entry name" value="DNA/RNA_pol_sf"/>
</dbReference>
<dbReference type="AlphaFoldDB" id="A0A0K2VDU7"/>
<dbReference type="GO" id="GO:0071897">
    <property type="term" value="P:DNA biosynthetic process"/>
    <property type="evidence" value="ECO:0007669"/>
    <property type="project" value="UniProtKB-ARBA"/>
</dbReference>
<organism evidence="1">
    <name type="scientific">Lepeophtheirus salmonis</name>
    <name type="common">Salmon louse</name>
    <name type="synonym">Caligus salmonis</name>
    <dbReference type="NCBI Taxonomy" id="72036"/>
    <lineage>
        <taxon>Eukaryota</taxon>
        <taxon>Metazoa</taxon>
        <taxon>Ecdysozoa</taxon>
        <taxon>Arthropoda</taxon>
        <taxon>Crustacea</taxon>
        <taxon>Multicrustacea</taxon>
        <taxon>Hexanauplia</taxon>
        <taxon>Copepoda</taxon>
        <taxon>Siphonostomatoida</taxon>
        <taxon>Caligidae</taxon>
        <taxon>Lepeophtheirus</taxon>
    </lineage>
</organism>
<name>A0A0K2VDU7_LEPSM</name>
<evidence type="ECO:0000313" key="1">
    <source>
        <dbReference type="EMBL" id="CDW48545.1"/>
    </source>
</evidence>
<reference evidence="1" key="1">
    <citation type="submission" date="2014-05" db="EMBL/GenBank/DDBJ databases">
        <authorList>
            <person name="Chronopoulou M."/>
        </authorList>
    </citation>
    <scope>NUCLEOTIDE SEQUENCE</scope>
    <source>
        <tissue evidence="1">Whole organism</tissue>
    </source>
</reference>
<dbReference type="EMBL" id="HACA01031184">
    <property type="protein sequence ID" value="CDW48545.1"/>
    <property type="molecule type" value="Transcribed_RNA"/>
</dbReference>
<proteinExistence type="predicted"/>
<dbReference type="SUPFAM" id="SSF56672">
    <property type="entry name" value="DNA/RNA polymerases"/>
    <property type="match status" value="1"/>
</dbReference>
<dbReference type="InterPro" id="IPR043128">
    <property type="entry name" value="Rev_trsase/Diguanyl_cyclase"/>
</dbReference>